<gene>
    <name evidence="2" type="ORF">NDU88_007475</name>
</gene>
<evidence type="ECO:0000313" key="3">
    <source>
        <dbReference type="Proteomes" id="UP001066276"/>
    </source>
</evidence>
<dbReference type="Proteomes" id="UP001066276">
    <property type="component" value="Chromosome 2_1"/>
</dbReference>
<reference evidence="2" key="1">
    <citation type="journal article" date="2022" name="bioRxiv">
        <title>Sequencing and chromosome-scale assembly of the giantPleurodeles waltlgenome.</title>
        <authorList>
            <person name="Brown T."/>
            <person name="Elewa A."/>
            <person name="Iarovenko S."/>
            <person name="Subramanian E."/>
            <person name="Araus A.J."/>
            <person name="Petzold A."/>
            <person name="Susuki M."/>
            <person name="Suzuki K.-i.T."/>
            <person name="Hayashi T."/>
            <person name="Toyoda A."/>
            <person name="Oliveira C."/>
            <person name="Osipova E."/>
            <person name="Leigh N.D."/>
            <person name="Simon A."/>
            <person name="Yun M.H."/>
        </authorList>
    </citation>
    <scope>NUCLEOTIDE SEQUENCE</scope>
    <source>
        <strain evidence="2">20211129_DDA</strain>
        <tissue evidence="2">Liver</tissue>
    </source>
</reference>
<keyword evidence="3" id="KW-1185">Reference proteome</keyword>
<name>A0AAV7VUK4_PLEWA</name>
<feature type="region of interest" description="Disordered" evidence="1">
    <location>
        <begin position="1"/>
        <end position="67"/>
    </location>
</feature>
<feature type="compositionally biased region" description="Basic and acidic residues" evidence="1">
    <location>
        <begin position="1"/>
        <end position="14"/>
    </location>
</feature>
<feature type="compositionally biased region" description="Basic and acidic residues" evidence="1">
    <location>
        <begin position="44"/>
        <end position="67"/>
    </location>
</feature>
<accession>A0AAV7VUK4</accession>
<comment type="caution">
    <text evidence="2">The sequence shown here is derived from an EMBL/GenBank/DDBJ whole genome shotgun (WGS) entry which is preliminary data.</text>
</comment>
<organism evidence="2 3">
    <name type="scientific">Pleurodeles waltl</name>
    <name type="common">Iberian ribbed newt</name>
    <dbReference type="NCBI Taxonomy" id="8319"/>
    <lineage>
        <taxon>Eukaryota</taxon>
        <taxon>Metazoa</taxon>
        <taxon>Chordata</taxon>
        <taxon>Craniata</taxon>
        <taxon>Vertebrata</taxon>
        <taxon>Euteleostomi</taxon>
        <taxon>Amphibia</taxon>
        <taxon>Batrachia</taxon>
        <taxon>Caudata</taxon>
        <taxon>Salamandroidea</taxon>
        <taxon>Salamandridae</taxon>
        <taxon>Pleurodelinae</taxon>
        <taxon>Pleurodeles</taxon>
    </lineage>
</organism>
<dbReference type="AlphaFoldDB" id="A0AAV7VUK4"/>
<sequence>MARLVGAEREDLGRAQDNSGHSPEGEQEEILSSDRGMGSPTGEEDVRTRGMHRKCTDLIDHQESGKQLRSEDIWYPLEKEQDVSMMRTGQTHVRWLWR</sequence>
<proteinExistence type="predicted"/>
<protein>
    <submittedName>
        <fullName evidence="2">Uncharacterized protein</fullName>
    </submittedName>
</protein>
<evidence type="ECO:0000313" key="2">
    <source>
        <dbReference type="EMBL" id="KAJ1203694.1"/>
    </source>
</evidence>
<dbReference type="EMBL" id="JANPWB010000003">
    <property type="protein sequence ID" value="KAJ1203694.1"/>
    <property type="molecule type" value="Genomic_DNA"/>
</dbReference>
<evidence type="ECO:0000256" key="1">
    <source>
        <dbReference type="SAM" id="MobiDB-lite"/>
    </source>
</evidence>